<evidence type="ECO:0000259" key="4">
    <source>
        <dbReference type="Pfam" id="PF10370"/>
    </source>
</evidence>
<dbReference type="Pfam" id="PF01557">
    <property type="entry name" value="FAA_hydrolase"/>
    <property type="match status" value="1"/>
</dbReference>
<evidence type="ECO:0000256" key="1">
    <source>
        <dbReference type="ARBA" id="ARBA00010211"/>
    </source>
</evidence>
<comment type="similarity">
    <text evidence="1">Belongs to the FAH family.</text>
</comment>
<dbReference type="InterPro" id="IPR018833">
    <property type="entry name" value="Rv2993c-like_N"/>
</dbReference>
<keyword evidence="6" id="KW-1185">Reference proteome</keyword>
<dbReference type="GO" id="GO:0046872">
    <property type="term" value="F:metal ion binding"/>
    <property type="evidence" value="ECO:0007669"/>
    <property type="project" value="UniProtKB-KW"/>
</dbReference>
<feature type="domain" description="Rv2993c-like N-terminal" evidence="4">
    <location>
        <begin position="1"/>
        <end position="50"/>
    </location>
</feature>
<dbReference type="Gene3D" id="3.90.850.10">
    <property type="entry name" value="Fumarylacetoacetase-like, C-terminal domain"/>
    <property type="match status" value="1"/>
</dbReference>
<dbReference type="OrthoDB" id="9805307at2"/>
<dbReference type="PANTHER" id="PTHR42796">
    <property type="entry name" value="FUMARYLACETOACETATE HYDROLASE DOMAIN-CONTAINING PROTEIN 2A-RELATED"/>
    <property type="match status" value="1"/>
</dbReference>
<dbReference type="RefSeq" id="WP_045087328.1">
    <property type="nucleotide sequence ID" value="NZ_LN824141.1"/>
</dbReference>
<evidence type="ECO:0000259" key="3">
    <source>
        <dbReference type="Pfam" id="PF01557"/>
    </source>
</evidence>
<dbReference type="STRING" id="1006576.DTL3_0435"/>
<reference evidence="6" key="1">
    <citation type="submission" date="2014-11" db="EMBL/GenBank/DDBJ databases">
        <authorList>
            <person name="Wibberg D."/>
        </authorList>
    </citation>
    <scope>NUCLEOTIDE SEQUENCE [LARGE SCALE GENOMIC DNA]</scope>
    <source>
        <strain evidence="6">L3</strain>
    </source>
</reference>
<feature type="domain" description="Fumarylacetoacetase-like C-terminal" evidence="3">
    <location>
        <begin position="55"/>
        <end position="249"/>
    </location>
</feature>
<protein>
    <submittedName>
        <fullName evidence="5">2-keto-4-pentenoate hydratase/2-oxohepta-3-ene-1,7-dioic acid hydratase</fullName>
    </submittedName>
</protein>
<dbReference type="InterPro" id="IPR011234">
    <property type="entry name" value="Fumarylacetoacetase-like_C"/>
</dbReference>
<dbReference type="InterPro" id="IPR036663">
    <property type="entry name" value="Fumarylacetoacetase_C_sf"/>
</dbReference>
<dbReference type="AlphaFoldDB" id="A0A0C7NIJ7"/>
<evidence type="ECO:0000256" key="2">
    <source>
        <dbReference type="ARBA" id="ARBA00022723"/>
    </source>
</evidence>
<evidence type="ECO:0000313" key="6">
    <source>
        <dbReference type="Proteomes" id="UP000032809"/>
    </source>
</evidence>
<dbReference type="GO" id="GO:0016853">
    <property type="term" value="F:isomerase activity"/>
    <property type="evidence" value="ECO:0007669"/>
    <property type="project" value="UniProtKB-ARBA"/>
</dbReference>
<dbReference type="HOGENOM" id="CLU_028458_4_2_0"/>
<dbReference type="SUPFAM" id="SSF56529">
    <property type="entry name" value="FAH"/>
    <property type="match status" value="1"/>
</dbReference>
<dbReference type="Proteomes" id="UP000032809">
    <property type="component" value="Chromosome I"/>
</dbReference>
<dbReference type="Gene3D" id="2.30.30.370">
    <property type="entry name" value="FAH"/>
    <property type="match status" value="1"/>
</dbReference>
<dbReference type="InterPro" id="IPR051121">
    <property type="entry name" value="FAH"/>
</dbReference>
<proteinExistence type="inferred from homology"/>
<sequence>MKYVRFMKDTIISYGILEEEKIQVIKGDIFNEFEITNEVYHLSEVKLLHPCTPSKIVCVGLNYRDHAEEMKDKLPTEPIIFIKPSTAVIGPLDNIIYPSMSRQVDYEAELGVIIKNKARNLEIEEVNKHIFGYTCFNDVTARDLQKKDGQWTRAKSFDTFAPFGPFITTDMNANNLDIQLLLNGEIKQNSNTNCMIFSVEELISFISKIMTLLPGDVIATGTPSGVGQMKIGDKVEVKIERIGTLINYIM</sequence>
<dbReference type="GO" id="GO:0019752">
    <property type="term" value="P:carboxylic acid metabolic process"/>
    <property type="evidence" value="ECO:0007669"/>
    <property type="project" value="UniProtKB-ARBA"/>
</dbReference>
<name>A0A0C7NIJ7_DEFTU</name>
<dbReference type="FunFam" id="3.90.850.10:FF:000002">
    <property type="entry name" value="2-hydroxyhepta-2,4-diene-1,7-dioate isomerase"/>
    <property type="match status" value="1"/>
</dbReference>
<accession>A0A0C7NIJ7</accession>
<gene>
    <name evidence="5" type="ORF">DTL3_0435</name>
</gene>
<organism evidence="5 6">
    <name type="scientific">Defluviitoga tunisiensis</name>
    <dbReference type="NCBI Taxonomy" id="1006576"/>
    <lineage>
        <taxon>Bacteria</taxon>
        <taxon>Thermotogati</taxon>
        <taxon>Thermotogota</taxon>
        <taxon>Thermotogae</taxon>
        <taxon>Petrotogales</taxon>
        <taxon>Petrotogaceae</taxon>
        <taxon>Defluviitoga</taxon>
    </lineage>
</organism>
<dbReference type="PATRIC" id="fig|1006576.9.peg.430"/>
<evidence type="ECO:0000313" key="5">
    <source>
        <dbReference type="EMBL" id="CEP77761.1"/>
    </source>
</evidence>
<dbReference type="KEGG" id="dtn:DTL3_0435"/>
<dbReference type="EMBL" id="LN824141">
    <property type="protein sequence ID" value="CEP77761.1"/>
    <property type="molecule type" value="Genomic_DNA"/>
</dbReference>
<keyword evidence="2" id="KW-0479">Metal-binding</keyword>
<dbReference type="Pfam" id="PF10370">
    <property type="entry name" value="Rv2993c-like_N"/>
    <property type="match status" value="1"/>
</dbReference>
<dbReference type="PANTHER" id="PTHR42796:SF4">
    <property type="entry name" value="FUMARYLACETOACETATE HYDROLASE DOMAIN-CONTAINING PROTEIN 2A"/>
    <property type="match status" value="1"/>
</dbReference>